<dbReference type="AlphaFoldDB" id="A0A9Q9AIC7"/>
<evidence type="ECO:0000313" key="2">
    <source>
        <dbReference type="Proteomes" id="UP001056384"/>
    </source>
</evidence>
<keyword evidence="2" id="KW-1185">Reference proteome</keyword>
<evidence type="ECO:0000313" key="1">
    <source>
        <dbReference type="EMBL" id="USW48324.1"/>
    </source>
</evidence>
<proteinExistence type="predicted"/>
<dbReference type="EMBL" id="CP099418">
    <property type="protein sequence ID" value="USW48324.1"/>
    <property type="molecule type" value="Genomic_DNA"/>
</dbReference>
<protein>
    <recommendedName>
        <fullName evidence="3">F-box domain-containing protein</fullName>
    </recommendedName>
</protein>
<dbReference type="Proteomes" id="UP001056384">
    <property type="component" value="Chromosome 1"/>
</dbReference>
<accession>A0A9Q9AIC7</accession>
<organism evidence="1 2">
    <name type="scientific">Septoria linicola</name>
    <dbReference type="NCBI Taxonomy" id="215465"/>
    <lineage>
        <taxon>Eukaryota</taxon>
        <taxon>Fungi</taxon>
        <taxon>Dikarya</taxon>
        <taxon>Ascomycota</taxon>
        <taxon>Pezizomycotina</taxon>
        <taxon>Dothideomycetes</taxon>
        <taxon>Dothideomycetidae</taxon>
        <taxon>Mycosphaerellales</taxon>
        <taxon>Mycosphaerellaceae</taxon>
        <taxon>Septoria</taxon>
    </lineage>
</organism>
<reference evidence="1" key="1">
    <citation type="submission" date="2022-06" db="EMBL/GenBank/DDBJ databases">
        <title>Complete genome sequences of two strains of the flax pathogen Septoria linicola.</title>
        <authorList>
            <person name="Lapalu N."/>
            <person name="Simon A."/>
            <person name="Demenou B."/>
            <person name="Paumier D."/>
            <person name="Guillot M.-P."/>
            <person name="Gout L."/>
            <person name="Valade R."/>
        </authorList>
    </citation>
    <scope>NUCLEOTIDE SEQUENCE</scope>
    <source>
        <strain evidence="1">SE15195</strain>
    </source>
</reference>
<name>A0A9Q9AIC7_9PEZI</name>
<gene>
    <name evidence="1" type="ORF">Slin15195_G016430</name>
</gene>
<sequence length="321" mass="36389">MEASALYRLSPELRNHIYEHVFSSKYAVTLQDQKCQHALTQTCKQLRHETLAMYYSLTSFNAHLDDGPATPLTKWLEVLGAGTVCRIDRINIWDLHMLQFTLHGLSATRQIFSSGFISSKWHHQDSHDDLKNGLGPRNKTDDQNSYILRPVDIRFAKRNVKAVFLALHSMGLGLARFVVVTSPASSDPSSSAAEEQQPEEKMTSEYAIVPLQSIASTNPWAAIESLRNEDQRDNDDDNIYSNVDTLQKQLELSDAADQHMQKQLLDGERTVTIREKRRVLILEFDPSGTRLVDFRQAAMSEASHDMLHSVVGAMRNWRALP</sequence>
<evidence type="ECO:0008006" key="3">
    <source>
        <dbReference type="Google" id="ProtNLM"/>
    </source>
</evidence>